<gene>
    <name evidence="2" type="ORF">AUQADHIK_CDS0007</name>
</gene>
<reference evidence="2" key="1">
    <citation type="submission" date="2024-05" db="EMBL/GenBank/DDBJ databases">
        <authorList>
            <person name="Duan X."/>
        </authorList>
    </citation>
    <scope>NUCLEOTIDE SEQUENCE</scope>
</reference>
<evidence type="ECO:0000256" key="1">
    <source>
        <dbReference type="SAM" id="MobiDB-lite"/>
    </source>
</evidence>
<evidence type="ECO:0000313" key="2">
    <source>
        <dbReference type="EMBL" id="XBW78032.1"/>
    </source>
</evidence>
<protein>
    <submittedName>
        <fullName evidence="2">Uncharacterized protein</fullName>
    </submittedName>
</protein>
<organism evidence="2">
    <name type="scientific">Serratia phage Spe5P4</name>
    <dbReference type="NCBI Taxonomy" id="3159438"/>
    <lineage>
        <taxon>Viruses</taxon>
        <taxon>Duplodnaviria</taxon>
        <taxon>Heunggongvirae</taxon>
        <taxon>Uroviricota</taxon>
        <taxon>Caudoviricetes</taxon>
        <taxon>Lindbergviridae</taxon>
        <taxon>Myosmarvirus</taxon>
    </lineage>
</organism>
<sequence>MRLWIATQPIDDEQLKQHAAKRRNQHHQIPLMSPHNESTHNHFSNS</sequence>
<accession>A0AAU7VI31</accession>
<proteinExistence type="predicted"/>
<dbReference type="EMBL" id="PP858852">
    <property type="protein sequence ID" value="XBW78032.1"/>
    <property type="molecule type" value="Genomic_DNA"/>
</dbReference>
<feature type="region of interest" description="Disordered" evidence="1">
    <location>
        <begin position="14"/>
        <end position="46"/>
    </location>
</feature>
<name>A0AAU7VI31_9CAUD</name>